<evidence type="ECO:0000313" key="1">
    <source>
        <dbReference type="EMBL" id="TXK62331.1"/>
    </source>
</evidence>
<comment type="caution">
    <text evidence="1">The sequence shown here is derived from an EMBL/GenBank/DDBJ whole genome shotgun (WGS) entry which is preliminary data.</text>
</comment>
<dbReference type="SUPFAM" id="SSF53187">
    <property type="entry name" value="Zn-dependent exopeptidases"/>
    <property type="match status" value="1"/>
</dbReference>
<evidence type="ECO:0000313" key="2">
    <source>
        <dbReference type="Proteomes" id="UP000321248"/>
    </source>
</evidence>
<accession>A0A5C8KRB9</accession>
<dbReference type="InterPro" id="IPR007709">
    <property type="entry name" value="N-FG_amidohydro"/>
</dbReference>
<dbReference type="Proteomes" id="UP000321248">
    <property type="component" value="Unassembled WGS sequence"/>
</dbReference>
<sequence>MPPRARGHVGTADLARVPPEQEIEASLVVHDRFYRMIEQVVARQIETFGIAVVIDIHSYNHRRDGAGQAPADPSGNPDIDVGLTELDRVRFRPLAQALMHRLREVPVRGNAPDVRANVRYPDGGHFPKWLHARFGSQVCAITLEYKKMFMDEWSATADIVALEALRAGLLHALDGIREHLK</sequence>
<dbReference type="EMBL" id="VRTS01000005">
    <property type="protein sequence ID" value="TXK62331.1"/>
    <property type="molecule type" value="Genomic_DNA"/>
</dbReference>
<protein>
    <submittedName>
        <fullName evidence="1">N-formylglutamate amidohydrolase</fullName>
    </submittedName>
</protein>
<proteinExistence type="predicted"/>
<dbReference type="Pfam" id="PF05013">
    <property type="entry name" value="FGase"/>
    <property type="match status" value="1"/>
</dbReference>
<name>A0A5C8KRB9_9GAMM</name>
<keyword evidence="2" id="KW-1185">Reference proteome</keyword>
<dbReference type="OrthoDB" id="9785840at2"/>
<gene>
    <name evidence="1" type="ORF">FU658_08860</name>
</gene>
<dbReference type="AlphaFoldDB" id="A0A5C8KRB9"/>
<organism evidence="1 2">
    <name type="scientific">Alkalisalibacterium limincola</name>
    <dbReference type="NCBI Taxonomy" id="2699169"/>
    <lineage>
        <taxon>Bacteria</taxon>
        <taxon>Pseudomonadati</taxon>
        <taxon>Pseudomonadota</taxon>
        <taxon>Gammaproteobacteria</taxon>
        <taxon>Lysobacterales</taxon>
        <taxon>Lysobacteraceae</taxon>
        <taxon>Alkalisalibacterium</taxon>
    </lineage>
</organism>
<dbReference type="Gene3D" id="3.40.630.40">
    <property type="entry name" value="Zn-dependent exopeptidases"/>
    <property type="match status" value="1"/>
</dbReference>
<reference evidence="1 2" key="1">
    <citation type="submission" date="2019-08" db="EMBL/GenBank/DDBJ databases">
        <authorList>
            <person name="Karlyshev A.V."/>
        </authorList>
    </citation>
    <scope>NUCLEOTIDE SEQUENCE [LARGE SCALE GENOMIC DNA]</scope>
    <source>
        <strain evidence="1 2">Alg18-2.2</strain>
    </source>
</reference>